<sequence length="810" mass="89313">MKLLKPTWVNHNGKPIFSVDIHPDGTKFATGGQGQDSGKVVIWNMSPVLQEDDEKDENIPKMLCQMDNHLACVNCVRWSNSGMYLASGGDDKLIMVWKRATYIGPSTVFGSSGKLANVEQWRCVSILRNHSGDVMDVAWSPHDAWLASCSVDNTVVIWNAVKFPEILATLRGHSGLVKGLTWDPVGKYIASQADDRSLKVWRTLDWQLETSITKPFDECGGTTHVLRLSWSPDGHYLVSAHAMNNSGPTAQIIEREGWKTNMDFVGHRKAVTVVKFNPKIFKKKQKNGSSAKPSCPYCCCAVGSKDRSLSVWLTCLKRPLVVIHELFDKSIMDISWTLNGLGILVCSMDGSVAFLDFSQDELGDPLSEEEKSRIHQSTYGKSLAIMTEAQLSTAVIENPEMLKYQRRQQQQQLDQKSAATREMGSATSVAGVVNGESLEDIRKNLLKKQVETRTADGRRRITPLCIAQLDTGDFSTAFFNSIPLSGSLAGTMLSSHSSPQLLPLDSSTPNSFGASKPCTEPVVAASARPAGDSVNKDSMNATSTPAALSPSVLTTPSKIEPMKAFDSRFTERSKATPGAPALTSMTPTAVERDVHRQVVVVKEESLHSILAGSDMTVSQILLTQHGIPVMNLSDGKAYCFNPSLSTWNLVSDKQDSLAQCADFRSSLPSQDAMLCSGPLAIIQGRTSNSGRQAARLFSVPHVVQQETTLAYLENQVAAALTLQSSHEYRHWLLLYARYLVNEGFEYRLREICKDLLGPVHYSTGSQWESTVVGLRKRELLKELLPVIGQNLRFQRLFTECQEQLDILRDK</sequence>
<evidence type="ECO:0000256" key="6">
    <source>
        <dbReference type="ARBA" id="ARBA00022737"/>
    </source>
</evidence>
<dbReference type="SUPFAM" id="SSF50978">
    <property type="entry name" value="WD40 repeat-like"/>
    <property type="match status" value="1"/>
</dbReference>
<comment type="subcellular location">
    <subcellularLocation>
        <location evidence="1 12">Nucleus</location>
    </subcellularLocation>
</comment>
<dbReference type="Pfam" id="PF07569">
    <property type="entry name" value="Hira"/>
    <property type="match status" value="1"/>
</dbReference>
<dbReference type="GO" id="GO:0006355">
    <property type="term" value="P:regulation of DNA-templated transcription"/>
    <property type="evidence" value="ECO:0007669"/>
    <property type="project" value="InterPro"/>
</dbReference>
<protein>
    <recommendedName>
        <fullName evidence="3 12">Protein HIRA</fullName>
    </recommendedName>
</protein>
<dbReference type="GO" id="GO:0006351">
    <property type="term" value="P:DNA-templated transcription"/>
    <property type="evidence" value="ECO:0007669"/>
    <property type="project" value="InterPro"/>
</dbReference>
<evidence type="ECO:0000256" key="3">
    <source>
        <dbReference type="ARBA" id="ARBA00021597"/>
    </source>
</evidence>
<keyword evidence="4 12" id="KW-0678">Repressor</keyword>
<dbReference type="InterPro" id="IPR001680">
    <property type="entry name" value="WD40_rpt"/>
</dbReference>
<dbReference type="InterPro" id="IPR015943">
    <property type="entry name" value="WD40/YVTN_repeat-like_dom_sf"/>
</dbReference>
<reference evidence="16" key="3">
    <citation type="submission" date="2025-09" db="UniProtKB">
        <authorList>
            <consortium name="Ensembl"/>
        </authorList>
    </citation>
    <scope>IDENTIFICATION</scope>
</reference>
<dbReference type="GO" id="GO:0000417">
    <property type="term" value="C:HIR complex"/>
    <property type="evidence" value="ECO:0007669"/>
    <property type="project" value="TreeGrafter"/>
</dbReference>
<dbReference type="InterPro" id="IPR011494">
    <property type="entry name" value="HIRA-like_C"/>
</dbReference>
<feature type="compositionally biased region" description="Polar residues" evidence="13">
    <location>
        <begin position="536"/>
        <end position="553"/>
    </location>
</feature>
<dbReference type="PROSITE" id="PS50082">
    <property type="entry name" value="WD_REPEATS_2"/>
    <property type="match status" value="3"/>
</dbReference>
<evidence type="ECO:0000256" key="10">
    <source>
        <dbReference type="ARBA" id="ARBA00023242"/>
    </source>
</evidence>
<dbReference type="Ensembl" id="ENSPPYT00000044424.1">
    <property type="protein sequence ID" value="ENSPPYP00000026264.1"/>
    <property type="gene ID" value="ENSPPYG00000011577.3"/>
</dbReference>
<comment type="similarity">
    <text evidence="2 12">Belongs to the WD repeat HIR1 family.</text>
</comment>
<evidence type="ECO:0000259" key="15">
    <source>
        <dbReference type="Pfam" id="PF24105"/>
    </source>
</evidence>
<dbReference type="CDD" id="cd00200">
    <property type="entry name" value="WD40"/>
    <property type="match status" value="1"/>
</dbReference>
<feature type="repeat" description="WD" evidence="11">
    <location>
        <begin position="127"/>
        <end position="159"/>
    </location>
</feature>
<evidence type="ECO:0000256" key="5">
    <source>
        <dbReference type="ARBA" id="ARBA00022574"/>
    </source>
</evidence>
<comment type="function">
    <text evidence="12">Required for replication-independent chromatin assembly and for the periodic repression of histone gene transcription during the cell cycle.</text>
</comment>
<dbReference type="GO" id="GO:0031491">
    <property type="term" value="F:nucleosome binding"/>
    <property type="evidence" value="ECO:0007669"/>
    <property type="project" value="TreeGrafter"/>
</dbReference>
<evidence type="ECO:0000256" key="7">
    <source>
        <dbReference type="ARBA" id="ARBA00022853"/>
    </source>
</evidence>
<dbReference type="GO" id="GO:0006338">
    <property type="term" value="P:chromatin remodeling"/>
    <property type="evidence" value="ECO:0007669"/>
    <property type="project" value="InterPro"/>
</dbReference>
<evidence type="ECO:0000256" key="4">
    <source>
        <dbReference type="ARBA" id="ARBA00022491"/>
    </source>
</evidence>
<proteinExistence type="inferred from homology"/>
<evidence type="ECO:0000256" key="9">
    <source>
        <dbReference type="ARBA" id="ARBA00023163"/>
    </source>
</evidence>
<dbReference type="Proteomes" id="UP000001595">
    <property type="component" value="Chromosome 22"/>
</dbReference>
<evidence type="ECO:0000256" key="13">
    <source>
        <dbReference type="SAM" id="MobiDB-lite"/>
    </source>
</evidence>
<keyword evidence="5 11" id="KW-0853">WD repeat</keyword>
<dbReference type="Gene3D" id="2.130.10.10">
    <property type="entry name" value="YVTN repeat-like/Quinoprotein amine dehydrogenase"/>
    <property type="match status" value="2"/>
</dbReference>
<feature type="repeat" description="WD" evidence="11">
    <location>
        <begin position="66"/>
        <end position="98"/>
    </location>
</feature>
<reference evidence="16" key="2">
    <citation type="submission" date="2025-08" db="UniProtKB">
        <authorList>
            <consortium name="Ensembl"/>
        </authorList>
    </citation>
    <scope>IDENTIFICATION</scope>
</reference>
<dbReference type="FunFam" id="2.130.10.10:FF:000105">
    <property type="entry name" value="Protein HIRA"/>
    <property type="match status" value="1"/>
</dbReference>
<dbReference type="AlphaFoldDB" id="A0A8I5YJN1"/>
<keyword evidence="7 12" id="KW-0156">Chromatin regulator</keyword>
<dbReference type="FunFam" id="2.130.10.10:FF:000075">
    <property type="entry name" value="Protein HIRA"/>
    <property type="match status" value="1"/>
</dbReference>
<keyword evidence="17" id="KW-1185">Reference proteome</keyword>
<dbReference type="InterPro" id="IPR055410">
    <property type="entry name" value="Beta-prop_CAF1B_HIR1"/>
</dbReference>
<gene>
    <name evidence="16" type="primary">HIRA</name>
</gene>
<evidence type="ECO:0000256" key="8">
    <source>
        <dbReference type="ARBA" id="ARBA00023015"/>
    </source>
</evidence>
<evidence type="ECO:0000313" key="17">
    <source>
        <dbReference type="Proteomes" id="UP000001595"/>
    </source>
</evidence>
<dbReference type="GO" id="GO:0000785">
    <property type="term" value="C:chromatin"/>
    <property type="evidence" value="ECO:0007669"/>
    <property type="project" value="TreeGrafter"/>
</dbReference>
<feature type="region of interest" description="Disordered" evidence="13">
    <location>
        <begin position="526"/>
        <end position="553"/>
    </location>
</feature>
<reference evidence="16 17" key="1">
    <citation type="submission" date="2008-02" db="EMBL/GenBank/DDBJ databases">
        <title>A 6x draft sequence assembly of the Pongo pygmaeus abelii genome.</title>
        <authorList>
            <person name="Wilson R.K."/>
            <person name="Mardis E."/>
        </authorList>
    </citation>
    <scope>NUCLEOTIDE SEQUENCE [LARGE SCALE GENOMIC DNA]</scope>
</reference>
<dbReference type="Pfam" id="PF00400">
    <property type="entry name" value="WD40"/>
    <property type="match status" value="1"/>
</dbReference>
<dbReference type="InterPro" id="IPR036322">
    <property type="entry name" value="WD40_repeat_dom_sf"/>
</dbReference>
<feature type="domain" description="CAF1B/HIR1 beta-propeller" evidence="15">
    <location>
        <begin position="1"/>
        <end position="212"/>
    </location>
</feature>
<feature type="repeat" description="WD" evidence="11">
    <location>
        <begin position="170"/>
        <end position="201"/>
    </location>
</feature>
<keyword evidence="6 12" id="KW-0677">Repeat</keyword>
<dbReference type="GeneTree" id="ENSGT00550000074919"/>
<evidence type="ECO:0000256" key="1">
    <source>
        <dbReference type="ARBA" id="ARBA00004123"/>
    </source>
</evidence>
<name>A0A8I5YJN1_PONAB</name>
<keyword evidence="8 12" id="KW-0805">Transcription regulation</keyword>
<keyword evidence="10 12" id="KW-0539">Nucleus</keyword>
<dbReference type="GO" id="GO:0005634">
    <property type="term" value="C:nucleus"/>
    <property type="evidence" value="ECO:0007669"/>
    <property type="project" value="UniProtKB-SubCell"/>
</dbReference>
<dbReference type="PROSITE" id="PS50294">
    <property type="entry name" value="WD_REPEATS_REGION"/>
    <property type="match status" value="3"/>
</dbReference>
<organism evidence="16 17">
    <name type="scientific">Pongo abelii</name>
    <name type="common">Sumatran orangutan</name>
    <name type="synonym">Pongo pygmaeus abelii</name>
    <dbReference type="NCBI Taxonomy" id="9601"/>
    <lineage>
        <taxon>Eukaryota</taxon>
        <taxon>Metazoa</taxon>
        <taxon>Chordata</taxon>
        <taxon>Craniata</taxon>
        <taxon>Vertebrata</taxon>
        <taxon>Euteleostomi</taxon>
        <taxon>Mammalia</taxon>
        <taxon>Eutheria</taxon>
        <taxon>Euarchontoglires</taxon>
        <taxon>Primates</taxon>
        <taxon>Haplorrhini</taxon>
        <taxon>Catarrhini</taxon>
        <taxon>Hominidae</taxon>
        <taxon>Pongo</taxon>
    </lineage>
</organism>
<dbReference type="SMART" id="SM00320">
    <property type="entry name" value="WD40"/>
    <property type="match status" value="7"/>
</dbReference>
<dbReference type="PANTHER" id="PTHR13831:SF0">
    <property type="entry name" value="PROTEIN HIRA"/>
    <property type="match status" value="1"/>
</dbReference>
<evidence type="ECO:0000313" key="16">
    <source>
        <dbReference type="Ensembl" id="ENSPPYP00000026264.1"/>
    </source>
</evidence>
<dbReference type="PANTHER" id="PTHR13831">
    <property type="entry name" value="MEMBER OF THE HIR1 FAMILY OF WD-REPEAT PROTEINS"/>
    <property type="match status" value="1"/>
</dbReference>
<dbReference type="Pfam" id="PF24105">
    <property type="entry name" value="Beta-prop_CAF1B_HIR1"/>
    <property type="match status" value="1"/>
</dbReference>
<keyword evidence="9 12" id="KW-0804">Transcription</keyword>
<accession>A0A8I5YJN1</accession>
<feature type="domain" description="Protein HIRA-like C-terminal" evidence="14">
    <location>
        <begin position="593"/>
        <end position="755"/>
    </location>
</feature>
<evidence type="ECO:0000256" key="12">
    <source>
        <dbReference type="RuleBase" id="RU364014"/>
    </source>
</evidence>
<evidence type="ECO:0000256" key="2">
    <source>
        <dbReference type="ARBA" id="ARBA00007306"/>
    </source>
</evidence>
<evidence type="ECO:0000259" key="14">
    <source>
        <dbReference type="Pfam" id="PF07569"/>
    </source>
</evidence>
<evidence type="ECO:0000256" key="11">
    <source>
        <dbReference type="PROSITE-ProRule" id="PRU00221"/>
    </source>
</evidence>
<dbReference type="InterPro" id="IPR031120">
    <property type="entry name" value="HIR1-like"/>
</dbReference>